<keyword evidence="4" id="KW-1185">Reference proteome</keyword>
<evidence type="ECO:0000256" key="2">
    <source>
        <dbReference type="ARBA" id="ARBA00023098"/>
    </source>
</evidence>
<dbReference type="AlphaFoldDB" id="A0A0B2UT74"/>
<dbReference type="OMA" id="CSHRMAQ"/>
<comment type="caution">
    <text evidence="3">The sequence shown here is derived from an EMBL/GenBank/DDBJ whole genome shotgun (WGS) entry which is preliminary data.</text>
</comment>
<accession>A0A0B2UT74</accession>
<sequence length="790" mass="88142">MEDDNAVDIFKWIFASNADGDLSDDLQLETGAGVRNVHVKLRGNILAVQCDETASDPLVVVVEKTRVDVTECEEKDKFPFSIAFSTGTMKFFAKDEKQREKWMIRLSVCSHRMAQAELDEVADRFFNASAPVAVAPPATGGFASFYLTNPFRKAHKFSISQHLSLPSRKIHCEETMWESKLSILLPTQMVKLFLKWSQEMKEQVESRLWSIPQECIDPLHNSLRHISSNQETYVNSLEFLESYAGPSFRPSIEKFRVAFGAVPTNLHVQQFIVENHQQSYVTVGTASAIPLRFAHGGLSRLRVALHSSLNDPQKIDHILDSRFFHRRRVLLEAKSTIGSLSRRVETDWHIASFGSIDKTGVQLLADVKQLHENLIDLISSFPGVGMLVDLLCEWGRLQAAHGRLVDKDRSIVPDGLDSQLDTLEASIISLNTKMAVIDSIFDKDEVRKDYEKSARQALNSSLDVMLQLIDSLLDAQYLGVVLALRRPSDCQLFYHIQLRSDLVLSQAVTTVVTALLTAVERDVSHWDSFPPLVTVFSLLSCYGDERGMMEDARECWASFQDRVIFKFVQCSSSVSSTCIPTVGGDRSKLTVQIPLRANVFQGLPEKLRAGQWINVVAVFWNLGINHEATFAQSLAGDSSLEETINILAANALQTYASGRKQLDPSVNDLIAELCATVSANPTNKNMAIFRLAMCVNSALDGLPILTCKSGKDRTSMAVTLEEGRIIRENCGINADQMGEMVVCLRRDGVRRENCRKNVGKALYSFSPFQMHFIPKELRPPAGTYSQGVAS</sequence>
<organism evidence="3 4">
    <name type="scientific">Toxocara canis</name>
    <name type="common">Canine roundworm</name>
    <dbReference type="NCBI Taxonomy" id="6265"/>
    <lineage>
        <taxon>Eukaryota</taxon>
        <taxon>Metazoa</taxon>
        <taxon>Ecdysozoa</taxon>
        <taxon>Nematoda</taxon>
        <taxon>Chromadorea</taxon>
        <taxon>Rhabditida</taxon>
        <taxon>Spirurina</taxon>
        <taxon>Ascaridomorpha</taxon>
        <taxon>Ascaridoidea</taxon>
        <taxon>Toxocaridae</taxon>
        <taxon>Toxocara</taxon>
    </lineage>
</organism>
<dbReference type="PANTHER" id="PTHR12187">
    <property type="entry name" value="AGAP000124-PA"/>
    <property type="match status" value="1"/>
</dbReference>
<keyword evidence="1" id="KW-0378">Hydrolase</keyword>
<dbReference type="InterPro" id="IPR039034">
    <property type="entry name" value="INPP4"/>
</dbReference>
<evidence type="ECO:0000313" key="3">
    <source>
        <dbReference type="EMBL" id="KHN72292.1"/>
    </source>
</evidence>
<dbReference type="Proteomes" id="UP000031036">
    <property type="component" value="Unassembled WGS sequence"/>
</dbReference>
<dbReference type="OrthoDB" id="159395at2759"/>
<gene>
    <name evidence="3" type="primary">INPP4A</name>
    <name evidence="3" type="ORF">Tcan_12148</name>
</gene>
<protein>
    <submittedName>
        <fullName evidence="3">Type I inositol 3,4-bisphosphate 4-phosphatase</fullName>
    </submittedName>
</protein>
<evidence type="ECO:0000256" key="1">
    <source>
        <dbReference type="ARBA" id="ARBA00022801"/>
    </source>
</evidence>
<dbReference type="GO" id="GO:0005737">
    <property type="term" value="C:cytoplasm"/>
    <property type="evidence" value="ECO:0007669"/>
    <property type="project" value="TreeGrafter"/>
</dbReference>
<dbReference type="SUPFAM" id="SSF50729">
    <property type="entry name" value="PH domain-like"/>
    <property type="match status" value="1"/>
</dbReference>
<dbReference type="PANTHER" id="PTHR12187:SF11">
    <property type="entry name" value="PHOSPHATIDYLINOSITOL-3,4-BISPHOSPHATE 4-PHOSPHATASE"/>
    <property type="match status" value="1"/>
</dbReference>
<name>A0A0B2UT74_TOXCA</name>
<reference evidence="3 4" key="1">
    <citation type="submission" date="2014-11" db="EMBL/GenBank/DDBJ databases">
        <title>Genetic blueprint of the zoonotic pathogen Toxocara canis.</title>
        <authorList>
            <person name="Zhu X.-Q."/>
            <person name="Korhonen P.K."/>
            <person name="Cai H."/>
            <person name="Young N.D."/>
            <person name="Nejsum P."/>
            <person name="von Samson-Himmelstjerna G."/>
            <person name="Boag P.R."/>
            <person name="Tan P."/>
            <person name="Li Q."/>
            <person name="Min J."/>
            <person name="Yang Y."/>
            <person name="Wang X."/>
            <person name="Fang X."/>
            <person name="Hall R.S."/>
            <person name="Hofmann A."/>
            <person name="Sternberg P.W."/>
            <person name="Jex A.R."/>
            <person name="Gasser R.B."/>
        </authorList>
    </citation>
    <scope>NUCLEOTIDE SEQUENCE [LARGE SCALE GENOMIC DNA]</scope>
    <source>
        <strain evidence="3">PN_DK_2014</strain>
    </source>
</reference>
<dbReference type="GO" id="GO:0016316">
    <property type="term" value="F:phosphatidylinositol-3,4-bisphosphate 4-phosphatase activity"/>
    <property type="evidence" value="ECO:0007669"/>
    <property type="project" value="InterPro"/>
</dbReference>
<proteinExistence type="predicted"/>
<evidence type="ECO:0000313" key="4">
    <source>
        <dbReference type="Proteomes" id="UP000031036"/>
    </source>
</evidence>
<keyword evidence="2" id="KW-0443">Lipid metabolism</keyword>
<dbReference type="EMBL" id="JPKZ01003266">
    <property type="protein sequence ID" value="KHN72292.1"/>
    <property type="molecule type" value="Genomic_DNA"/>
</dbReference>
<dbReference type="STRING" id="6265.A0A0B2UT74"/>